<dbReference type="GO" id="GO:0005758">
    <property type="term" value="C:mitochondrial intermembrane space"/>
    <property type="evidence" value="ECO:0007669"/>
    <property type="project" value="TreeGrafter"/>
</dbReference>
<organism evidence="2 3">
    <name type="scientific">Cylicocyclus nassatus</name>
    <name type="common">Nematode worm</name>
    <dbReference type="NCBI Taxonomy" id="53992"/>
    <lineage>
        <taxon>Eukaryota</taxon>
        <taxon>Metazoa</taxon>
        <taxon>Ecdysozoa</taxon>
        <taxon>Nematoda</taxon>
        <taxon>Chromadorea</taxon>
        <taxon>Rhabditida</taxon>
        <taxon>Rhabditina</taxon>
        <taxon>Rhabditomorpha</taxon>
        <taxon>Strongyloidea</taxon>
        <taxon>Strongylidae</taxon>
        <taxon>Cylicocyclus</taxon>
    </lineage>
</organism>
<dbReference type="PROSITE" id="PS51808">
    <property type="entry name" value="CHCH"/>
    <property type="match status" value="1"/>
</dbReference>
<reference evidence="2" key="1">
    <citation type="submission" date="2023-07" db="EMBL/GenBank/DDBJ databases">
        <authorList>
            <consortium name="CYATHOMIX"/>
        </authorList>
    </citation>
    <scope>NUCLEOTIDE SEQUENCE</scope>
    <source>
        <strain evidence="2">N/A</strain>
    </source>
</reference>
<evidence type="ECO:0000256" key="1">
    <source>
        <dbReference type="ARBA" id="ARBA00023157"/>
    </source>
</evidence>
<gene>
    <name evidence="2" type="ORF">CYNAS_LOCUS14826</name>
</gene>
<evidence type="ECO:0000313" key="2">
    <source>
        <dbReference type="EMBL" id="CAJ0602843.1"/>
    </source>
</evidence>
<accession>A0AA36H3D5</accession>
<dbReference type="GO" id="GO:0045041">
    <property type="term" value="P:protein import into mitochondrial intermembrane space"/>
    <property type="evidence" value="ECO:0007669"/>
    <property type="project" value="InterPro"/>
</dbReference>
<dbReference type="AlphaFoldDB" id="A0AA36H3D5"/>
<evidence type="ECO:0000313" key="3">
    <source>
        <dbReference type="Proteomes" id="UP001176961"/>
    </source>
</evidence>
<keyword evidence="3" id="KW-1185">Reference proteome</keyword>
<protein>
    <recommendedName>
        <fullName evidence="4">CHCH domain-containing protein</fullName>
    </recommendedName>
</protein>
<keyword evidence="1" id="KW-1015">Disulfide bond</keyword>
<evidence type="ECO:0008006" key="4">
    <source>
        <dbReference type="Google" id="ProtNLM"/>
    </source>
</evidence>
<proteinExistence type="predicted"/>
<dbReference type="EMBL" id="CATQJL010000305">
    <property type="protein sequence ID" value="CAJ0602843.1"/>
    <property type="molecule type" value="Genomic_DNA"/>
</dbReference>
<sequence length="108" mass="12559">MDDKHVIYFISQEELRKPLSSDLKHLLDPRKDEPTAFLEDGRINEECTCLHSALAHRCGHLMREAIRCFNSSTKTPRGTECEEEFKAQALCVRKYGGEKESWHNEPRI</sequence>
<dbReference type="InterPro" id="IPR039289">
    <property type="entry name" value="CHCHD4"/>
</dbReference>
<dbReference type="PANTHER" id="PTHR21622:SF4">
    <property type="entry name" value="CHCH DOMAIN-CONTAINING PROTEIN-RELATED"/>
    <property type="match status" value="1"/>
</dbReference>
<name>A0AA36H3D5_CYLNA</name>
<dbReference type="Proteomes" id="UP001176961">
    <property type="component" value="Unassembled WGS sequence"/>
</dbReference>
<dbReference type="Gene3D" id="1.10.287.2900">
    <property type="match status" value="1"/>
</dbReference>
<dbReference type="PANTHER" id="PTHR21622">
    <property type="entry name" value="COILED-COIL-HELIX-COILED-COIL-HELIX DOMAIN CONTAINING 4"/>
    <property type="match status" value="1"/>
</dbReference>
<comment type="caution">
    <text evidence="2">The sequence shown here is derived from an EMBL/GenBank/DDBJ whole genome shotgun (WGS) entry which is preliminary data.</text>
</comment>
<dbReference type="GO" id="GO:0015035">
    <property type="term" value="F:protein-disulfide reductase activity"/>
    <property type="evidence" value="ECO:0007669"/>
    <property type="project" value="InterPro"/>
</dbReference>